<dbReference type="InterPro" id="IPR027417">
    <property type="entry name" value="P-loop_NTPase"/>
</dbReference>
<dbReference type="Pfam" id="PF00485">
    <property type="entry name" value="PRK"/>
    <property type="match status" value="1"/>
</dbReference>
<feature type="domain" description="Phosphoribulokinase/uridine kinase" evidence="1">
    <location>
        <begin position="25"/>
        <end position="185"/>
    </location>
</feature>
<dbReference type="KEGG" id="hpse:HPF_16530"/>
<dbReference type="EMBL" id="CP037867">
    <property type="protein sequence ID" value="QBM29300.1"/>
    <property type="molecule type" value="Genomic_DNA"/>
</dbReference>
<dbReference type="NCBIfam" id="NF006743">
    <property type="entry name" value="PRK09270.1-2"/>
    <property type="match status" value="1"/>
</dbReference>
<dbReference type="Proteomes" id="UP000293912">
    <property type="component" value="Chromosome"/>
</dbReference>
<dbReference type="PANTHER" id="PTHR10285">
    <property type="entry name" value="URIDINE KINASE"/>
    <property type="match status" value="1"/>
</dbReference>
<dbReference type="GO" id="GO:0004849">
    <property type="term" value="F:uridine kinase activity"/>
    <property type="evidence" value="ECO:0007669"/>
    <property type="project" value="UniProtKB-EC"/>
</dbReference>
<keyword evidence="2" id="KW-0418">Kinase</keyword>
<evidence type="ECO:0000259" key="1">
    <source>
        <dbReference type="Pfam" id="PF00485"/>
    </source>
</evidence>
<evidence type="ECO:0000313" key="3">
    <source>
        <dbReference type="Proteomes" id="UP000293912"/>
    </source>
</evidence>
<dbReference type="InterPro" id="IPR006083">
    <property type="entry name" value="PRK/URK"/>
</dbReference>
<dbReference type="RefSeq" id="WP_133157233.1">
    <property type="nucleotide sequence ID" value="NZ_CP037867.1"/>
</dbReference>
<dbReference type="EC" id="2.7.1.48" evidence="2"/>
<evidence type="ECO:0000313" key="2">
    <source>
        <dbReference type="EMBL" id="QBM29300.1"/>
    </source>
</evidence>
<organism evidence="2 3">
    <name type="scientific">Hydrogenophaga pseudoflava</name>
    <name type="common">Pseudomonas carboxydoflava</name>
    <dbReference type="NCBI Taxonomy" id="47421"/>
    <lineage>
        <taxon>Bacteria</taxon>
        <taxon>Pseudomonadati</taxon>
        <taxon>Pseudomonadota</taxon>
        <taxon>Betaproteobacteria</taxon>
        <taxon>Burkholderiales</taxon>
        <taxon>Comamonadaceae</taxon>
        <taxon>Hydrogenophaga</taxon>
    </lineage>
</organism>
<reference evidence="2 3" key="1">
    <citation type="submission" date="2019-03" db="EMBL/GenBank/DDBJ databases">
        <authorList>
            <person name="Sebastian G."/>
            <person name="Baumann P."/>
            <person name="Ruckert C."/>
            <person name="Kalinowski J."/>
            <person name="Nebel B."/>
            <person name="Takors R."/>
            <person name="Blombach B."/>
        </authorList>
    </citation>
    <scope>NUCLEOTIDE SEQUENCE [LARGE SCALE GENOMIC DNA]</scope>
    <source>
        <strain evidence="2 3">DSM 1084</strain>
    </source>
</reference>
<accession>A0A4P6WZW1</accession>
<proteinExistence type="predicted"/>
<dbReference type="GO" id="GO:0005524">
    <property type="term" value="F:ATP binding"/>
    <property type="evidence" value="ECO:0007669"/>
    <property type="project" value="InterPro"/>
</dbReference>
<keyword evidence="3" id="KW-1185">Reference proteome</keyword>
<gene>
    <name evidence="2" type="primary">udk</name>
    <name evidence="2" type="ORF">HPF_16530</name>
</gene>
<sequence>MTAPRLHPDLIEQLHALAAGPRRLLGVVGPPGAGKSTLAALMAQALGERAQAVPMDGYHLAQIELERLGRAQRKGAPDTFDAAGYAALLRRLRQQAADETVYAPDFRREIEEPVAGALPVFAATPLVITEGNYLLLDDDPAWAPVADLLDEVWYLDVPADLRLERLAARHVQFGRTREQALAWIAQTDEPNARRIEASAHRARRRVTWDEPSSQFV</sequence>
<keyword evidence="2" id="KW-0808">Transferase</keyword>
<dbReference type="Gene3D" id="3.40.50.300">
    <property type="entry name" value="P-loop containing nucleotide triphosphate hydrolases"/>
    <property type="match status" value="2"/>
</dbReference>
<name>A0A4P6WZW1_HYDPS</name>
<protein>
    <submittedName>
        <fullName evidence="2">Uridine kinase</fullName>
        <ecNumber evidence="2">2.7.1.48</ecNumber>
    </submittedName>
</protein>
<dbReference type="AlphaFoldDB" id="A0A4P6WZW1"/>
<dbReference type="SUPFAM" id="SSF52540">
    <property type="entry name" value="P-loop containing nucleoside triphosphate hydrolases"/>
    <property type="match status" value="1"/>
</dbReference>